<dbReference type="EMBL" id="AP014800">
    <property type="protein sequence ID" value="BAQ70518.1"/>
    <property type="molecule type" value="Genomic_DNA"/>
</dbReference>
<dbReference type="AlphaFoldDB" id="A0A0D6B5U1"/>
<evidence type="ECO:0000313" key="3">
    <source>
        <dbReference type="Proteomes" id="UP000064912"/>
    </source>
</evidence>
<organism evidence="2 3">
    <name type="scientific">Rhodovulum sulfidophilum</name>
    <name type="common">Rhodobacter sulfidophilus</name>
    <dbReference type="NCBI Taxonomy" id="35806"/>
    <lineage>
        <taxon>Bacteria</taxon>
        <taxon>Pseudomonadati</taxon>
        <taxon>Pseudomonadota</taxon>
        <taxon>Alphaproteobacteria</taxon>
        <taxon>Rhodobacterales</taxon>
        <taxon>Paracoccaceae</taxon>
        <taxon>Rhodovulum</taxon>
    </lineage>
</organism>
<keyword evidence="1" id="KW-0472">Membrane</keyword>
<keyword evidence="1" id="KW-0812">Transmembrane</keyword>
<gene>
    <name evidence="2" type="ORF">NHU_03384</name>
</gene>
<feature type="transmembrane region" description="Helical" evidence="1">
    <location>
        <begin position="23"/>
        <end position="43"/>
    </location>
</feature>
<reference evidence="2 3" key="1">
    <citation type="submission" date="2015-02" db="EMBL/GenBank/DDBJ databases">
        <title>Genome sequene of Rhodovulum sulfidophilum DSM 2351.</title>
        <authorList>
            <person name="Nagao N."/>
        </authorList>
    </citation>
    <scope>NUCLEOTIDE SEQUENCE [LARGE SCALE GENOMIC DNA]</scope>
    <source>
        <strain evidence="2 3">DSM 2351</strain>
    </source>
</reference>
<dbReference type="KEGG" id="rsu:NHU_03384"/>
<sequence length="88" mass="9479">MAPSPRFKKTLQSIWSWYLAQSIFVRALLLVPIVCGLLMTFLIGNMGLALMGTAYAINAFLVGSIGGAIAVVLGRALQIIARDGRQSR</sequence>
<name>A0A0D6B5U1_RHOSU</name>
<evidence type="ECO:0000256" key="1">
    <source>
        <dbReference type="SAM" id="Phobius"/>
    </source>
</evidence>
<accession>A0A0D6B5U1</accession>
<keyword evidence="1" id="KW-1133">Transmembrane helix</keyword>
<protein>
    <submittedName>
        <fullName evidence="2">Uncharacterized protein</fullName>
    </submittedName>
</protein>
<dbReference type="PATRIC" id="fig|35806.4.peg.3474"/>
<proteinExistence type="predicted"/>
<feature type="transmembrane region" description="Helical" evidence="1">
    <location>
        <begin position="55"/>
        <end position="77"/>
    </location>
</feature>
<dbReference type="Proteomes" id="UP000064912">
    <property type="component" value="Chromosome"/>
</dbReference>
<evidence type="ECO:0000313" key="2">
    <source>
        <dbReference type="EMBL" id="BAQ70518.1"/>
    </source>
</evidence>